<dbReference type="AlphaFoldDB" id="A0AAD9IUB4"/>
<protein>
    <submittedName>
        <fullName evidence="1">Uncharacterized protein</fullName>
    </submittedName>
</protein>
<proteinExistence type="predicted"/>
<name>A0AAD9IUB4_9ANNE</name>
<sequence>MLTKEHNPIIIYAGRPMNIRGNFIADISGNNATVSNTVYVTFKWKGNLLSYETSILLAYVPEICEVNKVTESISEKTINHYSNLCEEYKDPFEGIGKLKGVQVKLHIDEMIQPVQNRH</sequence>
<comment type="caution">
    <text evidence="1">The sequence shown here is derived from an EMBL/GenBank/DDBJ whole genome shotgun (WGS) entry which is preliminary data.</text>
</comment>
<gene>
    <name evidence="1" type="ORF">LSH36_1233g00000</name>
</gene>
<evidence type="ECO:0000313" key="2">
    <source>
        <dbReference type="Proteomes" id="UP001208570"/>
    </source>
</evidence>
<organism evidence="1 2">
    <name type="scientific">Paralvinella palmiformis</name>
    <dbReference type="NCBI Taxonomy" id="53620"/>
    <lineage>
        <taxon>Eukaryota</taxon>
        <taxon>Metazoa</taxon>
        <taxon>Spiralia</taxon>
        <taxon>Lophotrochozoa</taxon>
        <taxon>Annelida</taxon>
        <taxon>Polychaeta</taxon>
        <taxon>Sedentaria</taxon>
        <taxon>Canalipalpata</taxon>
        <taxon>Terebellida</taxon>
        <taxon>Terebelliformia</taxon>
        <taxon>Alvinellidae</taxon>
        <taxon>Paralvinella</taxon>
    </lineage>
</organism>
<accession>A0AAD9IUB4</accession>
<dbReference type="Proteomes" id="UP001208570">
    <property type="component" value="Unassembled WGS sequence"/>
</dbReference>
<evidence type="ECO:0000313" key="1">
    <source>
        <dbReference type="EMBL" id="KAK2140839.1"/>
    </source>
</evidence>
<keyword evidence="2" id="KW-1185">Reference proteome</keyword>
<reference evidence="1" key="1">
    <citation type="journal article" date="2023" name="Mol. Biol. Evol.">
        <title>Third-Generation Sequencing Reveals the Adaptive Role of the Epigenome in Three Deep-Sea Polychaetes.</title>
        <authorList>
            <person name="Perez M."/>
            <person name="Aroh O."/>
            <person name="Sun Y."/>
            <person name="Lan Y."/>
            <person name="Juniper S.K."/>
            <person name="Young C.R."/>
            <person name="Angers B."/>
            <person name="Qian P.Y."/>
        </authorList>
    </citation>
    <scope>NUCLEOTIDE SEQUENCE</scope>
    <source>
        <strain evidence="1">P08H-3</strain>
    </source>
</reference>
<dbReference type="EMBL" id="JAODUP010001233">
    <property type="protein sequence ID" value="KAK2140839.1"/>
    <property type="molecule type" value="Genomic_DNA"/>
</dbReference>